<dbReference type="KEGG" id="cgob:115017506"/>
<dbReference type="AlphaFoldDB" id="A0A6J2QTG5"/>
<proteinExistence type="inferred from homology"/>
<evidence type="ECO:0000313" key="6">
    <source>
        <dbReference type="Proteomes" id="UP000504630"/>
    </source>
</evidence>
<keyword evidence="5" id="KW-0325">Glycoprotein</keyword>
<name>A0A6J2QTG5_COTGO</name>
<dbReference type="GO" id="GO:0008239">
    <property type="term" value="F:dipeptidyl-peptidase activity"/>
    <property type="evidence" value="ECO:0007669"/>
    <property type="project" value="TreeGrafter"/>
</dbReference>
<keyword evidence="3" id="KW-0732">Signal</keyword>
<keyword evidence="2" id="KW-0645">Protease</keyword>
<evidence type="ECO:0000256" key="5">
    <source>
        <dbReference type="ARBA" id="ARBA00023180"/>
    </source>
</evidence>
<dbReference type="GO" id="GO:0005764">
    <property type="term" value="C:lysosome"/>
    <property type="evidence" value="ECO:0007669"/>
    <property type="project" value="TreeGrafter"/>
</dbReference>
<evidence type="ECO:0000256" key="2">
    <source>
        <dbReference type="ARBA" id="ARBA00022670"/>
    </source>
</evidence>
<dbReference type="Pfam" id="PF05577">
    <property type="entry name" value="Peptidase_S28"/>
    <property type="match status" value="1"/>
</dbReference>
<dbReference type="PANTHER" id="PTHR11010:SF11">
    <property type="entry name" value="THYMUS-SPECIFIC SERINE PROTEASE"/>
    <property type="match status" value="1"/>
</dbReference>
<organism evidence="6 7">
    <name type="scientific">Cottoperca gobio</name>
    <name type="common">Frogmouth</name>
    <name type="synonym">Aphritis gobio</name>
    <dbReference type="NCBI Taxonomy" id="56716"/>
    <lineage>
        <taxon>Eukaryota</taxon>
        <taxon>Metazoa</taxon>
        <taxon>Chordata</taxon>
        <taxon>Craniata</taxon>
        <taxon>Vertebrata</taxon>
        <taxon>Euteleostomi</taxon>
        <taxon>Actinopterygii</taxon>
        <taxon>Neopterygii</taxon>
        <taxon>Teleostei</taxon>
        <taxon>Neoteleostei</taxon>
        <taxon>Acanthomorphata</taxon>
        <taxon>Eupercaria</taxon>
        <taxon>Perciformes</taxon>
        <taxon>Notothenioidei</taxon>
        <taxon>Bovichtidae</taxon>
        <taxon>Cottoperca</taxon>
    </lineage>
</organism>
<dbReference type="OrthoDB" id="1735038at2759"/>
<dbReference type="GO" id="GO:0070008">
    <property type="term" value="F:serine-type exopeptidase activity"/>
    <property type="evidence" value="ECO:0007669"/>
    <property type="project" value="InterPro"/>
</dbReference>
<dbReference type="Gene3D" id="3.40.50.1820">
    <property type="entry name" value="alpha/beta hydrolase"/>
    <property type="match status" value="1"/>
</dbReference>
<keyword evidence="6" id="KW-1185">Reference proteome</keyword>
<dbReference type="PANTHER" id="PTHR11010">
    <property type="entry name" value="PROTEASE S28 PRO-X CARBOXYPEPTIDASE-RELATED"/>
    <property type="match status" value="1"/>
</dbReference>
<dbReference type="GO" id="GO:0005768">
    <property type="term" value="C:endosome"/>
    <property type="evidence" value="ECO:0007669"/>
    <property type="project" value="TreeGrafter"/>
</dbReference>
<evidence type="ECO:0000256" key="4">
    <source>
        <dbReference type="ARBA" id="ARBA00022801"/>
    </source>
</evidence>
<evidence type="ECO:0000256" key="1">
    <source>
        <dbReference type="ARBA" id="ARBA00011079"/>
    </source>
</evidence>
<dbReference type="InterPro" id="IPR029058">
    <property type="entry name" value="AB_hydrolase_fold"/>
</dbReference>
<gene>
    <name evidence="7" type="primary">LOC115017506</name>
</gene>
<evidence type="ECO:0000256" key="3">
    <source>
        <dbReference type="ARBA" id="ARBA00022729"/>
    </source>
</evidence>
<sequence length="122" mass="14205">MVTLRSQTELCLMLFDISQHSLPGRVAFTNTYYGGDDPHTHRVVYVNGGVDPWKELSVLRDRTEEGEEAQTVFIKDSAHCADMMSSRVTDRRSLREARAEIRKHVERWLKMAAQEKIEKRRQ</sequence>
<protein>
    <submittedName>
        <fullName evidence="7">Thymus-specific serine protease-like</fullName>
    </submittedName>
</protein>
<comment type="similarity">
    <text evidence="1">Belongs to the peptidase S28 family.</text>
</comment>
<dbReference type="RefSeq" id="XP_029301858.1">
    <property type="nucleotide sequence ID" value="XM_029445998.1"/>
</dbReference>
<dbReference type="InParanoid" id="A0A6J2QTG5"/>
<dbReference type="Proteomes" id="UP000504630">
    <property type="component" value="Chromosome 13"/>
</dbReference>
<reference evidence="7" key="1">
    <citation type="submission" date="2025-08" db="UniProtKB">
        <authorList>
            <consortium name="RefSeq"/>
        </authorList>
    </citation>
    <scope>IDENTIFICATION</scope>
</reference>
<dbReference type="GO" id="GO:0006508">
    <property type="term" value="P:proteolysis"/>
    <property type="evidence" value="ECO:0007669"/>
    <property type="project" value="UniProtKB-KW"/>
</dbReference>
<keyword evidence="4" id="KW-0378">Hydrolase</keyword>
<evidence type="ECO:0000313" key="7">
    <source>
        <dbReference type="RefSeq" id="XP_029301858.1"/>
    </source>
</evidence>
<dbReference type="InterPro" id="IPR008758">
    <property type="entry name" value="Peptidase_S28"/>
</dbReference>
<dbReference type="GeneID" id="115017506"/>
<accession>A0A6J2QTG5</accession>